<protein>
    <submittedName>
        <fullName evidence="2">Uncharacterized protein</fullName>
    </submittedName>
</protein>
<gene>
    <name evidence="2" type="ORF">CIB84_016635</name>
</gene>
<evidence type="ECO:0000313" key="3">
    <source>
        <dbReference type="Proteomes" id="UP000237246"/>
    </source>
</evidence>
<sequence length="174" mass="18641">MQSGSDFTPSHDTMAAHLSLPSQAHGEAMGGARKSISQHSQPPPGSDAVPERMPRIFAACRFAKRLSAPSSFAMRRMAGIIPLCSLGCSPGARRTSPTAKRFSASAEPPQLGMETLKQKPCCPVLPAPHWAALLQPPAAHTVPPCRLWLRPFLGASLPWPKGKALSFSPLFHLF</sequence>
<name>A0A2P4S6A3_BAMTH</name>
<feature type="compositionally biased region" description="Polar residues" evidence="1">
    <location>
        <begin position="1"/>
        <end position="11"/>
    </location>
</feature>
<dbReference type="Proteomes" id="UP000237246">
    <property type="component" value="Unassembled WGS sequence"/>
</dbReference>
<comment type="caution">
    <text evidence="2">The sequence shown here is derived from an EMBL/GenBank/DDBJ whole genome shotgun (WGS) entry which is preliminary data.</text>
</comment>
<evidence type="ECO:0000256" key="1">
    <source>
        <dbReference type="SAM" id="MobiDB-lite"/>
    </source>
</evidence>
<accession>A0A2P4S6A3</accession>
<dbReference type="AlphaFoldDB" id="A0A2P4S6A3"/>
<proteinExistence type="predicted"/>
<evidence type="ECO:0000313" key="2">
    <source>
        <dbReference type="EMBL" id="POI19619.1"/>
    </source>
</evidence>
<dbReference type="EMBL" id="PPHD01097918">
    <property type="protein sequence ID" value="POI19619.1"/>
    <property type="molecule type" value="Genomic_DNA"/>
</dbReference>
<feature type="region of interest" description="Disordered" evidence="1">
    <location>
        <begin position="1"/>
        <end position="50"/>
    </location>
</feature>
<reference evidence="2 3" key="1">
    <citation type="submission" date="2018-01" db="EMBL/GenBank/DDBJ databases">
        <title>Comparison of the Chinese Bamboo Partridge and Red Junglefowl genome sequences highlights the importance of demography in genome evolution.</title>
        <authorList>
            <person name="Tiley G.P."/>
            <person name="Kimball R.T."/>
            <person name="Braun E.L."/>
            <person name="Burleigh J.G."/>
        </authorList>
    </citation>
    <scope>NUCLEOTIDE SEQUENCE [LARGE SCALE GENOMIC DNA]</scope>
    <source>
        <strain evidence="2">RTK389</strain>
        <tissue evidence="2">Blood</tissue>
    </source>
</reference>
<organism evidence="2 3">
    <name type="scientific">Bambusicola thoracicus</name>
    <name type="common">Chinese bamboo-partridge</name>
    <name type="synonym">Perdix thoracica</name>
    <dbReference type="NCBI Taxonomy" id="9083"/>
    <lineage>
        <taxon>Eukaryota</taxon>
        <taxon>Metazoa</taxon>
        <taxon>Chordata</taxon>
        <taxon>Craniata</taxon>
        <taxon>Vertebrata</taxon>
        <taxon>Euteleostomi</taxon>
        <taxon>Archelosauria</taxon>
        <taxon>Archosauria</taxon>
        <taxon>Dinosauria</taxon>
        <taxon>Saurischia</taxon>
        <taxon>Theropoda</taxon>
        <taxon>Coelurosauria</taxon>
        <taxon>Aves</taxon>
        <taxon>Neognathae</taxon>
        <taxon>Galloanserae</taxon>
        <taxon>Galliformes</taxon>
        <taxon>Phasianidae</taxon>
        <taxon>Perdicinae</taxon>
        <taxon>Bambusicola</taxon>
    </lineage>
</organism>
<keyword evidence="3" id="KW-1185">Reference proteome</keyword>